<evidence type="ECO:0000256" key="4">
    <source>
        <dbReference type="ARBA" id="ARBA00022777"/>
    </source>
</evidence>
<sequence length="505" mass="54455">MQADGTTVAAGSSEWENDFVDGHWTYSLEEVWDGLRTAYADLADKYCAKTGQRPKEFSAMGVSAMMHGYLPFDSRDELLVPFRTWRDTYTGEAAAQLTELFDQNVPLRWSIAHFYQAILDGEDHVGDVVFLTTLAGYVHWQLTGEKVLGVGDAVGMFPIDSAVNDYDPEMANAFDRVAAEHASVQPIKKLLPSVLVAGEVAGELTVKGARLLDPAGDLVPGIRFCPPEGDAGTGMVATNAVRPRTGNVSVGTSIFAMVVLNERIAAVHPEIDPVATPAGAPVAMVHCNNGTNELSAWMDLFAQVAVAFGKNQIIDMDDVYRVLLTEALTGDEDAGGIIAFNYLSGEPITKLTEGRPLVVRGPDADLTVANFLRAQIYAAFATLELGMEILRADGVDIDVLYAHGGLFRTKGVGQRLLSAALHTPVGVAESAAEGGAWGIALLACYLDEENGRDLPEFLENEIFVSVDPEISEPRQVDADGFDRFLKCYREGLELQRAAVTAIPVK</sequence>
<dbReference type="GO" id="GO:0016301">
    <property type="term" value="F:kinase activity"/>
    <property type="evidence" value="ECO:0007669"/>
    <property type="project" value="UniProtKB-KW"/>
</dbReference>
<keyword evidence="4" id="KW-0418">Kinase</keyword>
<reference evidence="6 7" key="1">
    <citation type="submission" date="2014-08" db="EMBL/GenBank/DDBJ databases">
        <title>Complete genome sequence of Corynebacterium frankenforstense ST18(T) (=DSM 45800(T)), isolated from raw cow milk.</title>
        <authorList>
            <person name="Ruckert C."/>
            <person name="Albersmeier A."/>
            <person name="Winkler A."/>
            <person name="Lipski A."/>
            <person name="Kalinowski J."/>
        </authorList>
    </citation>
    <scope>NUCLEOTIDE SEQUENCE [LARGE SCALE GENOMIC DNA]</scope>
    <source>
        <strain evidence="6 7">ST18</strain>
    </source>
</reference>
<keyword evidence="3" id="KW-0808">Transferase</keyword>
<evidence type="ECO:0000313" key="6">
    <source>
        <dbReference type="EMBL" id="APT89385.1"/>
    </source>
</evidence>
<evidence type="ECO:0000313" key="7">
    <source>
        <dbReference type="Proteomes" id="UP000185434"/>
    </source>
</evidence>
<dbReference type="Pfam" id="PF02782">
    <property type="entry name" value="FGGY_C"/>
    <property type="match status" value="1"/>
</dbReference>
<organism evidence="6 7">
    <name type="scientific">Corynebacterium frankenforstense DSM 45800</name>
    <dbReference type="NCBI Taxonomy" id="1437875"/>
    <lineage>
        <taxon>Bacteria</taxon>
        <taxon>Bacillati</taxon>
        <taxon>Actinomycetota</taxon>
        <taxon>Actinomycetes</taxon>
        <taxon>Mycobacteriales</taxon>
        <taxon>Corynebacteriaceae</taxon>
        <taxon>Corynebacterium</taxon>
    </lineage>
</organism>
<dbReference type="PANTHER" id="PTHR43095">
    <property type="entry name" value="SUGAR KINASE"/>
    <property type="match status" value="1"/>
</dbReference>
<dbReference type="GO" id="GO:0042732">
    <property type="term" value="P:D-xylose metabolic process"/>
    <property type="evidence" value="ECO:0007669"/>
    <property type="project" value="UniProtKB-KW"/>
</dbReference>
<dbReference type="SUPFAM" id="SSF53067">
    <property type="entry name" value="Actin-like ATPase domain"/>
    <property type="match status" value="2"/>
</dbReference>
<proteinExistence type="inferred from homology"/>
<dbReference type="InterPro" id="IPR050406">
    <property type="entry name" value="FGGY_Carb_Kinase"/>
</dbReference>
<gene>
    <name evidence="6" type="ORF">CFRA_09125</name>
</gene>
<dbReference type="STRING" id="1437875.CFRA_09125"/>
<dbReference type="InterPro" id="IPR043129">
    <property type="entry name" value="ATPase_NBD"/>
</dbReference>
<dbReference type="Gene3D" id="3.30.420.40">
    <property type="match status" value="2"/>
</dbReference>
<evidence type="ECO:0000256" key="3">
    <source>
        <dbReference type="ARBA" id="ARBA00022679"/>
    </source>
</evidence>
<evidence type="ECO:0000259" key="5">
    <source>
        <dbReference type="Pfam" id="PF02782"/>
    </source>
</evidence>
<dbReference type="AlphaFoldDB" id="A0A1L7CU64"/>
<dbReference type="Proteomes" id="UP000185434">
    <property type="component" value="Chromosome"/>
</dbReference>
<comment type="similarity">
    <text evidence="1">Belongs to the FGGY kinase family.</text>
</comment>
<dbReference type="PANTHER" id="PTHR43095:SF5">
    <property type="entry name" value="XYLULOSE KINASE"/>
    <property type="match status" value="1"/>
</dbReference>
<name>A0A1L7CU64_9CORY</name>
<protein>
    <submittedName>
        <fullName evidence="6">ATPase</fullName>
    </submittedName>
</protein>
<feature type="domain" description="Carbohydrate kinase FGGY C-terminal" evidence="5">
    <location>
        <begin position="247"/>
        <end position="445"/>
    </location>
</feature>
<evidence type="ECO:0000256" key="1">
    <source>
        <dbReference type="ARBA" id="ARBA00009156"/>
    </source>
</evidence>
<keyword evidence="2" id="KW-0119">Carbohydrate metabolism</keyword>
<evidence type="ECO:0000256" key="2">
    <source>
        <dbReference type="ARBA" id="ARBA00022629"/>
    </source>
</evidence>
<dbReference type="EMBL" id="CP009247">
    <property type="protein sequence ID" value="APT89385.1"/>
    <property type="molecule type" value="Genomic_DNA"/>
</dbReference>
<dbReference type="KEGG" id="cfk:CFRA_09125"/>
<keyword evidence="2" id="KW-0859">Xylose metabolism</keyword>
<dbReference type="CDD" id="cd07809">
    <property type="entry name" value="ASKHA_NBD_FGGY_BaXK-like"/>
    <property type="match status" value="1"/>
</dbReference>
<accession>A0A1L7CU64</accession>
<dbReference type="InterPro" id="IPR018485">
    <property type="entry name" value="FGGY_C"/>
</dbReference>
<keyword evidence="7" id="KW-1185">Reference proteome</keyword>